<dbReference type="PANTHER" id="PTHR37610:SF101">
    <property type="entry name" value="(RAPE) HYPOTHETICAL PROTEIN"/>
    <property type="match status" value="1"/>
</dbReference>
<comment type="caution">
    <text evidence="2">The sequence shown here is derived from an EMBL/GenBank/DDBJ whole genome shotgun (WGS) entry which is preliminary data.</text>
</comment>
<dbReference type="AlphaFoldDB" id="A0A6D2JC11"/>
<name>A0A6D2JC11_9BRAS</name>
<dbReference type="OrthoDB" id="1112175at2759"/>
<evidence type="ECO:0000259" key="1">
    <source>
        <dbReference type="Pfam" id="PF14244"/>
    </source>
</evidence>
<sequence>MSTESALVSSVSQSRRTISSYDLTTGDNPGSLISKPLLTGPNYDTWATNLRLALKARKKFGFADGSIPEPDEKSVDYEDWIANNSLVTSWMKITIDDNLTPSLCHIDDAHEMWTHIQKRFGVKNGQRVQRIKQELANCRQKGLAIEAYYGKLTQIWRSLADYQSAKTMDEVRK</sequence>
<protein>
    <recommendedName>
        <fullName evidence="1">Retrotransposon Copia-like N-terminal domain-containing protein</fullName>
    </recommendedName>
</protein>
<feature type="domain" description="Retrotransposon Copia-like N-terminal" evidence="1">
    <location>
        <begin position="27"/>
        <end position="71"/>
    </location>
</feature>
<dbReference type="InterPro" id="IPR029472">
    <property type="entry name" value="Copia-like_N"/>
</dbReference>
<dbReference type="Proteomes" id="UP000467841">
    <property type="component" value="Unassembled WGS sequence"/>
</dbReference>
<dbReference type="Pfam" id="PF14244">
    <property type="entry name" value="Retrotran_gag_3"/>
    <property type="match status" value="1"/>
</dbReference>
<dbReference type="EMBL" id="CACVBM020001173">
    <property type="protein sequence ID" value="CAA7037238.1"/>
    <property type="molecule type" value="Genomic_DNA"/>
</dbReference>
<proteinExistence type="predicted"/>
<gene>
    <name evidence="2" type="ORF">MERR_LOCUS24473</name>
</gene>
<organism evidence="2 3">
    <name type="scientific">Microthlaspi erraticum</name>
    <dbReference type="NCBI Taxonomy" id="1685480"/>
    <lineage>
        <taxon>Eukaryota</taxon>
        <taxon>Viridiplantae</taxon>
        <taxon>Streptophyta</taxon>
        <taxon>Embryophyta</taxon>
        <taxon>Tracheophyta</taxon>
        <taxon>Spermatophyta</taxon>
        <taxon>Magnoliopsida</taxon>
        <taxon>eudicotyledons</taxon>
        <taxon>Gunneridae</taxon>
        <taxon>Pentapetalae</taxon>
        <taxon>rosids</taxon>
        <taxon>malvids</taxon>
        <taxon>Brassicales</taxon>
        <taxon>Brassicaceae</taxon>
        <taxon>Coluteocarpeae</taxon>
        <taxon>Microthlaspi</taxon>
    </lineage>
</organism>
<accession>A0A6D2JC11</accession>
<reference evidence="2" key="1">
    <citation type="submission" date="2020-01" db="EMBL/GenBank/DDBJ databases">
        <authorList>
            <person name="Mishra B."/>
        </authorList>
    </citation>
    <scope>NUCLEOTIDE SEQUENCE [LARGE SCALE GENOMIC DNA]</scope>
</reference>
<dbReference type="PANTHER" id="PTHR37610">
    <property type="entry name" value="CCHC-TYPE DOMAIN-CONTAINING PROTEIN"/>
    <property type="match status" value="1"/>
</dbReference>
<evidence type="ECO:0000313" key="3">
    <source>
        <dbReference type="Proteomes" id="UP000467841"/>
    </source>
</evidence>
<evidence type="ECO:0000313" key="2">
    <source>
        <dbReference type="EMBL" id="CAA7037238.1"/>
    </source>
</evidence>
<keyword evidence="3" id="KW-1185">Reference proteome</keyword>